<name>A0ABN7W818_GIGMA</name>
<organism evidence="1 2">
    <name type="scientific">Gigaspora margarita</name>
    <dbReference type="NCBI Taxonomy" id="4874"/>
    <lineage>
        <taxon>Eukaryota</taxon>
        <taxon>Fungi</taxon>
        <taxon>Fungi incertae sedis</taxon>
        <taxon>Mucoromycota</taxon>
        <taxon>Glomeromycotina</taxon>
        <taxon>Glomeromycetes</taxon>
        <taxon>Diversisporales</taxon>
        <taxon>Gigasporaceae</taxon>
        <taxon>Gigaspora</taxon>
    </lineage>
</organism>
<gene>
    <name evidence="1" type="ORF">GMARGA_LOCUS27628</name>
</gene>
<evidence type="ECO:0000313" key="2">
    <source>
        <dbReference type="Proteomes" id="UP000789901"/>
    </source>
</evidence>
<accession>A0ABN7W818</accession>
<feature type="non-terminal residue" evidence="1">
    <location>
        <position position="146"/>
    </location>
</feature>
<keyword evidence="2" id="KW-1185">Reference proteome</keyword>
<comment type="caution">
    <text evidence="1">The sequence shown here is derived from an EMBL/GenBank/DDBJ whole genome shotgun (WGS) entry which is preliminary data.</text>
</comment>
<dbReference type="EMBL" id="CAJVQB010034069">
    <property type="protein sequence ID" value="CAG8820651.1"/>
    <property type="molecule type" value="Genomic_DNA"/>
</dbReference>
<proteinExistence type="predicted"/>
<evidence type="ECO:0000313" key="1">
    <source>
        <dbReference type="EMBL" id="CAG8820651.1"/>
    </source>
</evidence>
<protein>
    <submittedName>
        <fullName evidence="1">20549_t:CDS:1</fullName>
    </submittedName>
</protein>
<sequence length="146" mass="16479">MNAKQFKEFIEMMSSKLMEANNWNGNHKLQIALGNLKEAAADWYSKFLSFPGKTVTPLEKQPCWQIELNSLAQQDHEIAIAAPKSSSKVIAVARRIEAGNCYSQHNSEIAKQVKIKNELSNIKKRIDEIVLNYAALAHKLNRAGNR</sequence>
<dbReference type="Proteomes" id="UP000789901">
    <property type="component" value="Unassembled WGS sequence"/>
</dbReference>
<reference evidence="1 2" key="1">
    <citation type="submission" date="2021-06" db="EMBL/GenBank/DDBJ databases">
        <authorList>
            <person name="Kallberg Y."/>
            <person name="Tangrot J."/>
            <person name="Rosling A."/>
        </authorList>
    </citation>
    <scope>NUCLEOTIDE SEQUENCE [LARGE SCALE GENOMIC DNA]</scope>
    <source>
        <strain evidence="1 2">120-4 pot B 10/14</strain>
    </source>
</reference>